<dbReference type="InterPro" id="IPR043128">
    <property type="entry name" value="Rev_trsase/Diguanyl_cyclase"/>
</dbReference>
<dbReference type="CDD" id="cd01948">
    <property type="entry name" value="EAL"/>
    <property type="match status" value="1"/>
</dbReference>
<dbReference type="PANTHER" id="PTHR33121:SF70">
    <property type="entry name" value="SIGNALING PROTEIN YKOW"/>
    <property type="match status" value="1"/>
</dbReference>
<dbReference type="SMART" id="SM00267">
    <property type="entry name" value="GGDEF"/>
    <property type="match status" value="1"/>
</dbReference>
<reference evidence="4" key="1">
    <citation type="journal article" date="2019" name="Int. J. Syst. Evol. Microbiol.">
        <title>The Global Catalogue of Microorganisms (GCM) 10K type strain sequencing project: providing services to taxonomists for standard genome sequencing and annotation.</title>
        <authorList>
            <consortium name="The Broad Institute Genomics Platform"/>
            <consortium name="The Broad Institute Genome Sequencing Center for Infectious Disease"/>
            <person name="Wu L."/>
            <person name="Ma J."/>
        </authorList>
    </citation>
    <scope>NUCLEOTIDE SEQUENCE [LARGE SCALE GENOMIC DNA]</scope>
    <source>
        <strain evidence="4">NBRC 111980</strain>
    </source>
</reference>
<dbReference type="InterPro" id="IPR000160">
    <property type="entry name" value="GGDEF_dom"/>
</dbReference>
<evidence type="ECO:0000259" key="2">
    <source>
        <dbReference type="PROSITE" id="PS50887"/>
    </source>
</evidence>
<dbReference type="NCBIfam" id="TIGR00254">
    <property type="entry name" value="GGDEF"/>
    <property type="match status" value="1"/>
</dbReference>
<dbReference type="CDD" id="cd01949">
    <property type="entry name" value="GGDEF"/>
    <property type="match status" value="1"/>
</dbReference>
<dbReference type="SMART" id="SM00065">
    <property type="entry name" value="GAF"/>
    <property type="match status" value="2"/>
</dbReference>
<dbReference type="PANTHER" id="PTHR33121">
    <property type="entry name" value="CYCLIC DI-GMP PHOSPHODIESTERASE PDEF"/>
    <property type="match status" value="1"/>
</dbReference>
<dbReference type="InterPro" id="IPR029016">
    <property type="entry name" value="GAF-like_dom_sf"/>
</dbReference>
<sequence>MPDSRNFAPDPGGTLPVELRETLERLFRAMDSEDVLRICETALDHLGLRGTLSWLPPEAEVIPAPGRANLATDPQSQRILVMESEVTLQNQQASGELAWLGRLAGIRLRQLSETGRLYESISRLAMAERLQRALYAIAELASTTHNLAEMMQSLHAIVGMLMYAENFYIFLYDPVSDSVRFPYYVDTVDQKPPAPDESYPLQDMRYSLTWNLLQSTQPIMGSVEELAHQLEGRFTLVGPACEHWLGVPLMRGNKAVGGIVVQSYRSDTHYTHQDRDLLNYVAQHMQTALERREAHAELERRVADRTAALRATNRVLRQQVLQRQRGERLQSALFRIAELASAPESQQNFYAAVHRVVGGLLYARNFYIALLDESGQNITFPYSVDEIDTARVPRPVANGATEYVLKHGKPLLADRQVFEQLAADGEYKEMGAKSVCWLGVPLVWDDRVKGVLAVQSYSPKHIYDTRDQELLTFVSYHIANALQRKQTSESLKQAYINLERRVTERTRALALANRDLREQIAERERVERRLMYETLHDSLTGLPNRTLLLQRLGQALQAYHADPHKLFAVLFIDLDRFKVINDSVGHLIGDDLLFQAGSRIRACLKTRDLVARLGGDEFAVLLEGISDIGKAKLVAERIIAELHVPFRLGVKEIFTSASIGIALPGPHYQQPEELLRDADAAMYRAKDEGRHRSAVFDDRLRREVLSLLEMEGDLRRALSRNEFVPFYQPIVSLEDGHTVGYEALLRWRHPVRGLLCPGDFLAVAEENGSAESIDWQIFEQIASQASTLAGTHGFVSLNVSGRHFRQSDLDDRLLNLLRAHRVNPRSLRIEVTERTLLENPAQVKRMLDNLRQHGVSIALDDFGTGYSSLSYLHQYPIETLKIDRSFIIELAKSNSHSVPVVRAIQVLADSLQMQVIAEGIEDDAQRQVLRHIGCRYGQGFLFAHPQPADVWMGS</sequence>
<feature type="domain" description="EAL" evidence="1">
    <location>
        <begin position="707"/>
        <end position="954"/>
    </location>
</feature>
<dbReference type="InterPro" id="IPR001633">
    <property type="entry name" value="EAL_dom"/>
</dbReference>
<protein>
    <submittedName>
        <fullName evidence="3">Bifunctional diguanylate cyclase/phosphodiesterase</fullName>
    </submittedName>
</protein>
<name>A0ABQ5XM30_9GAMM</name>
<dbReference type="Gene3D" id="3.30.70.270">
    <property type="match status" value="1"/>
</dbReference>
<dbReference type="Proteomes" id="UP001156670">
    <property type="component" value="Unassembled WGS sequence"/>
</dbReference>
<evidence type="ECO:0000259" key="1">
    <source>
        <dbReference type="PROSITE" id="PS50883"/>
    </source>
</evidence>
<dbReference type="Pfam" id="PF00990">
    <property type="entry name" value="GGDEF"/>
    <property type="match status" value="1"/>
</dbReference>
<dbReference type="InterPro" id="IPR050706">
    <property type="entry name" value="Cyclic-di-GMP_PDE-like"/>
</dbReference>
<dbReference type="SUPFAM" id="SSF141868">
    <property type="entry name" value="EAL domain-like"/>
    <property type="match status" value="1"/>
</dbReference>
<dbReference type="EMBL" id="BSOB01000010">
    <property type="protein sequence ID" value="GLQ92613.1"/>
    <property type="molecule type" value="Genomic_DNA"/>
</dbReference>
<dbReference type="Pfam" id="PF13185">
    <property type="entry name" value="GAF_2"/>
    <property type="match status" value="2"/>
</dbReference>
<proteinExistence type="predicted"/>
<dbReference type="InterPro" id="IPR035919">
    <property type="entry name" value="EAL_sf"/>
</dbReference>
<dbReference type="InterPro" id="IPR003018">
    <property type="entry name" value="GAF"/>
</dbReference>
<dbReference type="SMART" id="SM00052">
    <property type="entry name" value="EAL"/>
    <property type="match status" value="1"/>
</dbReference>
<gene>
    <name evidence="3" type="ORF">GCM10007901_15640</name>
</gene>
<organism evidence="3 4">
    <name type="scientific">Dyella acidisoli</name>
    <dbReference type="NCBI Taxonomy" id="1867834"/>
    <lineage>
        <taxon>Bacteria</taxon>
        <taxon>Pseudomonadati</taxon>
        <taxon>Pseudomonadota</taxon>
        <taxon>Gammaproteobacteria</taxon>
        <taxon>Lysobacterales</taxon>
        <taxon>Rhodanobacteraceae</taxon>
        <taxon>Dyella</taxon>
    </lineage>
</organism>
<evidence type="ECO:0000313" key="3">
    <source>
        <dbReference type="EMBL" id="GLQ92613.1"/>
    </source>
</evidence>
<dbReference type="Gene3D" id="3.30.450.40">
    <property type="match status" value="2"/>
</dbReference>
<feature type="domain" description="GGDEF" evidence="2">
    <location>
        <begin position="565"/>
        <end position="698"/>
    </location>
</feature>
<dbReference type="InterPro" id="IPR029787">
    <property type="entry name" value="Nucleotide_cyclase"/>
</dbReference>
<evidence type="ECO:0000313" key="4">
    <source>
        <dbReference type="Proteomes" id="UP001156670"/>
    </source>
</evidence>
<dbReference type="PROSITE" id="PS50883">
    <property type="entry name" value="EAL"/>
    <property type="match status" value="1"/>
</dbReference>
<dbReference type="SUPFAM" id="SSF55781">
    <property type="entry name" value="GAF domain-like"/>
    <property type="match status" value="2"/>
</dbReference>
<dbReference type="SUPFAM" id="SSF55073">
    <property type="entry name" value="Nucleotide cyclase"/>
    <property type="match status" value="1"/>
</dbReference>
<accession>A0ABQ5XM30</accession>
<dbReference type="RefSeq" id="WP_423372881.1">
    <property type="nucleotide sequence ID" value="NZ_CP064031.1"/>
</dbReference>
<comment type="caution">
    <text evidence="3">The sequence shown here is derived from an EMBL/GenBank/DDBJ whole genome shotgun (WGS) entry which is preliminary data.</text>
</comment>
<dbReference type="PROSITE" id="PS50887">
    <property type="entry name" value="GGDEF"/>
    <property type="match status" value="1"/>
</dbReference>
<dbReference type="Gene3D" id="3.20.20.450">
    <property type="entry name" value="EAL domain"/>
    <property type="match status" value="1"/>
</dbReference>
<keyword evidence="4" id="KW-1185">Reference proteome</keyword>
<dbReference type="Pfam" id="PF00563">
    <property type="entry name" value="EAL"/>
    <property type="match status" value="1"/>
</dbReference>